<dbReference type="AlphaFoldDB" id="A0A941IHK2"/>
<accession>A0A941IHK2</accession>
<feature type="domain" description="EamA" evidence="8">
    <location>
        <begin position="145"/>
        <end position="279"/>
    </location>
</feature>
<feature type="domain" description="EamA" evidence="8">
    <location>
        <begin position="13"/>
        <end position="135"/>
    </location>
</feature>
<feature type="transmembrane region" description="Helical" evidence="7">
    <location>
        <begin position="239"/>
        <end position="258"/>
    </location>
</feature>
<comment type="similarity">
    <text evidence="2">Belongs to the EamA transporter family.</text>
</comment>
<evidence type="ECO:0000256" key="2">
    <source>
        <dbReference type="ARBA" id="ARBA00007362"/>
    </source>
</evidence>
<dbReference type="EMBL" id="JAGSOH010000004">
    <property type="protein sequence ID" value="MBR7825268.1"/>
    <property type="molecule type" value="Genomic_DNA"/>
</dbReference>
<dbReference type="RefSeq" id="WP_212516416.1">
    <property type="nucleotide sequence ID" value="NZ_JAGSOH010000004.1"/>
</dbReference>
<evidence type="ECO:0000256" key="1">
    <source>
        <dbReference type="ARBA" id="ARBA00004141"/>
    </source>
</evidence>
<keyword evidence="3 7" id="KW-0812">Transmembrane</keyword>
<proteinExistence type="inferred from homology"/>
<sequence>MQAYRTRITAATAIAPLTWGSTYAVTTQWLPAGEPLLTATVRALPAGLLLLAATRRLPSGGWWWRAAVLGTLNIGAFFALLFVAAYRLPGGMAAVLGAIQPLIVAGLSVPVLRQRPSRLTLLAGAVGVGGVALVVLQAVVRPDPLGVAAGLGGAAAMATGIVLGKRWGRPAGVSVLAFTGWQLAFGGLLLAPAALLSEGLPSHLTAVNLGGYLYLAGINTLLAYWLWFRGTAALAPTALSFLSLLSPVCAAVIGWLALGQHLSPLQILGLLLALGGTVLGQLRPTTRRKAEPCPESSKRPISASTRPVPSSTAP</sequence>
<reference evidence="9" key="1">
    <citation type="submission" date="2021-04" db="EMBL/GenBank/DDBJ databases">
        <title>Genome based classification of Actinospica acidithermotolerans sp. nov., an actinobacterium isolated from an Indonesian hot spring.</title>
        <authorList>
            <person name="Kusuma A.B."/>
            <person name="Putra K.E."/>
            <person name="Nafisah S."/>
            <person name="Loh J."/>
            <person name="Nouioui I."/>
            <person name="Goodfellow M."/>
        </authorList>
    </citation>
    <scope>NUCLEOTIDE SEQUENCE</scope>
    <source>
        <strain evidence="9">MGRD01-02</strain>
    </source>
</reference>
<feature type="compositionally biased region" description="Polar residues" evidence="6">
    <location>
        <begin position="302"/>
        <end position="314"/>
    </location>
</feature>
<comment type="caution">
    <text evidence="9">The sequence shown here is derived from an EMBL/GenBank/DDBJ whole genome shotgun (WGS) entry which is preliminary data.</text>
</comment>
<feature type="region of interest" description="Disordered" evidence="6">
    <location>
        <begin position="285"/>
        <end position="314"/>
    </location>
</feature>
<dbReference type="PANTHER" id="PTHR32322">
    <property type="entry name" value="INNER MEMBRANE TRANSPORTER"/>
    <property type="match status" value="1"/>
</dbReference>
<dbReference type="InterPro" id="IPR050638">
    <property type="entry name" value="AA-Vitamin_Transporters"/>
</dbReference>
<feature type="transmembrane region" description="Helical" evidence="7">
    <location>
        <begin position="264"/>
        <end position="282"/>
    </location>
</feature>
<feature type="transmembrane region" description="Helical" evidence="7">
    <location>
        <begin position="209"/>
        <end position="227"/>
    </location>
</feature>
<keyword evidence="4 7" id="KW-1133">Transmembrane helix</keyword>
<evidence type="ECO:0000256" key="5">
    <source>
        <dbReference type="ARBA" id="ARBA00023136"/>
    </source>
</evidence>
<feature type="compositionally biased region" description="Basic and acidic residues" evidence="6">
    <location>
        <begin position="288"/>
        <end position="298"/>
    </location>
</feature>
<feature type="transmembrane region" description="Helical" evidence="7">
    <location>
        <begin position="119"/>
        <end position="139"/>
    </location>
</feature>
<name>A0A941IHK2_9ACTN</name>
<dbReference type="InterPro" id="IPR037185">
    <property type="entry name" value="EmrE-like"/>
</dbReference>
<evidence type="ECO:0000256" key="3">
    <source>
        <dbReference type="ARBA" id="ARBA00022692"/>
    </source>
</evidence>
<evidence type="ECO:0000313" key="10">
    <source>
        <dbReference type="Proteomes" id="UP000676325"/>
    </source>
</evidence>
<evidence type="ECO:0000256" key="7">
    <source>
        <dbReference type="SAM" id="Phobius"/>
    </source>
</evidence>
<protein>
    <submittedName>
        <fullName evidence="9">EamA family transporter</fullName>
    </submittedName>
</protein>
<keyword evidence="10" id="KW-1185">Reference proteome</keyword>
<feature type="transmembrane region" description="Helical" evidence="7">
    <location>
        <begin position="175"/>
        <end position="197"/>
    </location>
</feature>
<dbReference type="InterPro" id="IPR000620">
    <property type="entry name" value="EamA_dom"/>
</dbReference>
<dbReference type="PANTHER" id="PTHR32322:SF2">
    <property type="entry name" value="EAMA DOMAIN-CONTAINING PROTEIN"/>
    <property type="match status" value="1"/>
</dbReference>
<organism evidence="9 10">
    <name type="scientific">Actinospica acidithermotolerans</name>
    <dbReference type="NCBI Taxonomy" id="2828514"/>
    <lineage>
        <taxon>Bacteria</taxon>
        <taxon>Bacillati</taxon>
        <taxon>Actinomycetota</taxon>
        <taxon>Actinomycetes</taxon>
        <taxon>Catenulisporales</taxon>
        <taxon>Actinospicaceae</taxon>
        <taxon>Actinospica</taxon>
    </lineage>
</organism>
<dbReference type="Proteomes" id="UP000676325">
    <property type="component" value="Unassembled WGS sequence"/>
</dbReference>
<dbReference type="SUPFAM" id="SSF103481">
    <property type="entry name" value="Multidrug resistance efflux transporter EmrE"/>
    <property type="match status" value="2"/>
</dbReference>
<feature type="transmembrane region" description="Helical" evidence="7">
    <location>
        <begin position="66"/>
        <end position="86"/>
    </location>
</feature>
<evidence type="ECO:0000256" key="4">
    <source>
        <dbReference type="ARBA" id="ARBA00022989"/>
    </source>
</evidence>
<dbReference type="GO" id="GO:0016020">
    <property type="term" value="C:membrane"/>
    <property type="evidence" value="ECO:0007669"/>
    <property type="project" value="UniProtKB-SubCell"/>
</dbReference>
<evidence type="ECO:0000259" key="8">
    <source>
        <dbReference type="Pfam" id="PF00892"/>
    </source>
</evidence>
<evidence type="ECO:0000256" key="6">
    <source>
        <dbReference type="SAM" id="MobiDB-lite"/>
    </source>
</evidence>
<feature type="transmembrane region" description="Helical" evidence="7">
    <location>
        <begin position="92"/>
        <end position="112"/>
    </location>
</feature>
<dbReference type="Pfam" id="PF00892">
    <property type="entry name" value="EamA"/>
    <property type="match status" value="2"/>
</dbReference>
<feature type="transmembrane region" description="Helical" evidence="7">
    <location>
        <begin position="145"/>
        <end position="163"/>
    </location>
</feature>
<comment type="subcellular location">
    <subcellularLocation>
        <location evidence="1">Membrane</location>
        <topology evidence="1">Multi-pass membrane protein</topology>
    </subcellularLocation>
</comment>
<evidence type="ECO:0000313" key="9">
    <source>
        <dbReference type="EMBL" id="MBR7825268.1"/>
    </source>
</evidence>
<keyword evidence="5 7" id="KW-0472">Membrane</keyword>
<gene>
    <name evidence="9" type="ORF">KDK95_03040</name>
</gene>